<dbReference type="RefSeq" id="WP_100709797.1">
    <property type="nucleotide sequence ID" value="NZ_NPDR01000003.1"/>
</dbReference>
<keyword evidence="2" id="KW-1185">Reference proteome</keyword>
<evidence type="ECO:0000313" key="2">
    <source>
        <dbReference type="Proteomes" id="UP000231926"/>
    </source>
</evidence>
<gene>
    <name evidence="1" type="ORF">CH362_07715</name>
</gene>
<accession>A0A2M9YCD4</accession>
<dbReference type="OrthoDB" id="337711at2"/>
<reference evidence="1 2" key="1">
    <citation type="submission" date="2017-07" db="EMBL/GenBank/DDBJ databases">
        <title>Leptospira spp. isolated from tropical soils.</title>
        <authorList>
            <person name="Thibeaux R."/>
            <person name="Iraola G."/>
            <person name="Ferres I."/>
            <person name="Bierque E."/>
            <person name="Girault D."/>
            <person name="Soupe-Gilbert M.-E."/>
            <person name="Picardeau M."/>
            <person name="Goarant C."/>
        </authorList>
    </citation>
    <scope>NUCLEOTIDE SEQUENCE [LARGE SCALE GENOMIC DNA]</scope>
    <source>
        <strain evidence="1 2">FH4-C-A2</strain>
    </source>
</reference>
<organism evidence="1 2">
    <name type="scientific">Leptospira saintgironsiae</name>
    <dbReference type="NCBI Taxonomy" id="2023183"/>
    <lineage>
        <taxon>Bacteria</taxon>
        <taxon>Pseudomonadati</taxon>
        <taxon>Spirochaetota</taxon>
        <taxon>Spirochaetia</taxon>
        <taxon>Leptospirales</taxon>
        <taxon>Leptospiraceae</taxon>
        <taxon>Leptospira</taxon>
    </lineage>
</organism>
<proteinExistence type="predicted"/>
<comment type="caution">
    <text evidence="1">The sequence shown here is derived from an EMBL/GenBank/DDBJ whole genome shotgun (WGS) entry which is preliminary data.</text>
</comment>
<dbReference type="EMBL" id="NPDR01000003">
    <property type="protein sequence ID" value="PJZ49221.1"/>
    <property type="molecule type" value="Genomic_DNA"/>
</dbReference>
<sequence>MSAIDLLQKFPESILSREAKWLGKLWKIISAEFDEVEVQLQLLKDIEYIYAATGLNLDRIGELVNQSRSSGQADEIYRLFILVAMAKRLAKGTVPEIIEIGNTVAGLENGGVFIPDGNVESEPATFTIEIQGDIDNFNVPTLLAGAIDSIRPAGVYAKVTIRFVFTETSGELFTKRCAIFDSTGTFDGLTLLNPQANYSIDQAAIGVGGEVQPPPVSGELSDEVLRKTVSIVPLPDGTREYTLRVAYDEANGEELSEIVFLSGSRSVFRDFFPDKTKNSTLVYDFKFKEAVI</sequence>
<dbReference type="Proteomes" id="UP000231926">
    <property type="component" value="Unassembled WGS sequence"/>
</dbReference>
<dbReference type="AlphaFoldDB" id="A0A2M9YCD4"/>
<evidence type="ECO:0000313" key="1">
    <source>
        <dbReference type="EMBL" id="PJZ49221.1"/>
    </source>
</evidence>
<protein>
    <submittedName>
        <fullName evidence="1">Uncharacterized protein</fullName>
    </submittedName>
</protein>
<name>A0A2M9YCD4_9LEPT</name>